<organism evidence="3 4">
    <name type="scientific">Culicoidibacter larvae</name>
    <dbReference type="NCBI Taxonomy" id="2579976"/>
    <lineage>
        <taxon>Bacteria</taxon>
        <taxon>Bacillati</taxon>
        <taxon>Bacillota</taxon>
        <taxon>Culicoidibacteria</taxon>
        <taxon>Culicoidibacterales</taxon>
        <taxon>Culicoidibacteraceae</taxon>
        <taxon>Culicoidibacter</taxon>
    </lineage>
</organism>
<dbReference type="InterPro" id="IPR010330">
    <property type="entry name" value="CoiA_nuc"/>
</dbReference>
<keyword evidence="4" id="KW-1185">Reference proteome</keyword>
<evidence type="ECO:0000259" key="2">
    <source>
        <dbReference type="Pfam" id="PF25164"/>
    </source>
</evidence>
<evidence type="ECO:0000313" key="3">
    <source>
        <dbReference type="EMBL" id="TLG73824.1"/>
    </source>
</evidence>
<evidence type="ECO:0008006" key="5">
    <source>
        <dbReference type="Google" id="ProtNLM"/>
    </source>
</evidence>
<dbReference type="RefSeq" id="WP_138190961.1">
    <property type="nucleotide sequence ID" value="NZ_VBWP01000005.1"/>
</dbReference>
<proteinExistence type="predicted"/>
<dbReference type="Pfam" id="PF25164">
    <property type="entry name" value="CoiA_N"/>
    <property type="match status" value="1"/>
</dbReference>
<dbReference type="InterPro" id="IPR057253">
    <property type="entry name" value="CoiA-like_N"/>
</dbReference>
<dbReference type="InParanoid" id="A0A5R8QBW1"/>
<dbReference type="EMBL" id="VBWP01000005">
    <property type="protein sequence ID" value="TLG73824.1"/>
    <property type="molecule type" value="Genomic_DNA"/>
</dbReference>
<accession>A0A5R8QBW1</accession>
<dbReference type="Proteomes" id="UP000306912">
    <property type="component" value="Unassembled WGS sequence"/>
</dbReference>
<evidence type="ECO:0000259" key="1">
    <source>
        <dbReference type="Pfam" id="PF06054"/>
    </source>
</evidence>
<feature type="domain" description="Competence protein CoiA-like N-terminal" evidence="2">
    <location>
        <begin position="20"/>
        <end position="47"/>
    </location>
</feature>
<reference evidence="3 4" key="1">
    <citation type="submission" date="2019-05" db="EMBL/GenBank/DDBJ databases">
        <title>Culicoidintestinum kansasii gen. nov., sp. nov. from the gastrointestinal tract of the biting midge, Culicoides sonorensis.</title>
        <authorList>
            <person name="Neupane S."/>
            <person name="Ghosh A."/>
            <person name="Gunther S."/>
            <person name="Martin K."/>
            <person name="Zurek L."/>
        </authorList>
    </citation>
    <scope>NUCLEOTIDE SEQUENCE [LARGE SCALE GENOMIC DNA]</scope>
    <source>
        <strain evidence="3 4">CS-1</strain>
    </source>
</reference>
<gene>
    <name evidence="3" type="ORF">FEZ08_06735</name>
</gene>
<protein>
    <recommendedName>
        <fullName evidence="5">Competence protein</fullName>
    </recommendedName>
</protein>
<sequence>MRFARDDANQLIDASQAVCTNKYSCPSCKETVQLKGGRYRRKHFAHVCSNHNPQQYNNKEHLAIQDEISQWFQEYGYSVVNEQRHREARRRADIAINESQLCIEVQCSPITVTEIAERTNDYHNLYENMCWLSSASILKQIKSDKFQLPAFILQKLYVQDNLYFFDVRKKKLIVLTNIIRISMTTILAEKFVAGKENNPFFLFTRKLKSGRPNYLLDKYLLFWQKRIRYKRKYAIMNYQLVHMKIQYEKFFSIKYRLPQIHVGIFNWQLQIIFYYFCCGITDVEDCILAMEKEKTIASRTEAIVLGITMFMKHLRELEQH</sequence>
<comment type="caution">
    <text evidence="3">The sequence shown here is derived from an EMBL/GenBank/DDBJ whole genome shotgun (WGS) entry which is preliminary data.</text>
</comment>
<evidence type="ECO:0000313" key="4">
    <source>
        <dbReference type="Proteomes" id="UP000306912"/>
    </source>
</evidence>
<name>A0A5R8QBW1_9FIRM</name>
<dbReference type="AlphaFoldDB" id="A0A5R8QBW1"/>
<dbReference type="OrthoDB" id="3784230at2"/>
<dbReference type="Pfam" id="PF06054">
    <property type="entry name" value="CoiA_nuc"/>
    <property type="match status" value="1"/>
</dbReference>
<feature type="domain" description="Competence protein CoiA nuclease-like" evidence="1">
    <location>
        <begin position="59"/>
        <end position="191"/>
    </location>
</feature>